<dbReference type="HOGENOM" id="CLU_051728_0_0_1"/>
<name>A0A0C3ANF9_SERVB</name>
<gene>
    <name evidence="1" type="ORF">M408DRAFT_30078</name>
</gene>
<proteinExistence type="predicted"/>
<dbReference type="AlphaFoldDB" id="A0A0C3ANF9"/>
<keyword evidence="2" id="KW-1185">Reference proteome</keyword>
<reference evidence="2" key="2">
    <citation type="submission" date="2015-01" db="EMBL/GenBank/DDBJ databases">
        <title>Evolutionary Origins and Diversification of the Mycorrhizal Mutualists.</title>
        <authorList>
            <consortium name="DOE Joint Genome Institute"/>
            <consortium name="Mycorrhizal Genomics Consortium"/>
            <person name="Kohler A."/>
            <person name="Kuo A."/>
            <person name="Nagy L.G."/>
            <person name="Floudas D."/>
            <person name="Copeland A."/>
            <person name="Barry K.W."/>
            <person name="Cichocki N."/>
            <person name="Veneault-Fourrey C."/>
            <person name="LaButti K."/>
            <person name="Lindquist E.A."/>
            <person name="Lipzen A."/>
            <person name="Lundell T."/>
            <person name="Morin E."/>
            <person name="Murat C."/>
            <person name="Riley R."/>
            <person name="Ohm R."/>
            <person name="Sun H."/>
            <person name="Tunlid A."/>
            <person name="Henrissat B."/>
            <person name="Grigoriev I.V."/>
            <person name="Hibbett D.S."/>
            <person name="Martin F."/>
        </authorList>
    </citation>
    <scope>NUCLEOTIDE SEQUENCE [LARGE SCALE GENOMIC DNA]</scope>
    <source>
        <strain evidence="2">MAFF 305830</strain>
    </source>
</reference>
<dbReference type="Proteomes" id="UP000054097">
    <property type="component" value="Unassembled WGS sequence"/>
</dbReference>
<protein>
    <submittedName>
        <fullName evidence="1">Uncharacterized protein</fullName>
    </submittedName>
</protein>
<reference evidence="1 2" key="1">
    <citation type="submission" date="2014-04" db="EMBL/GenBank/DDBJ databases">
        <authorList>
            <consortium name="DOE Joint Genome Institute"/>
            <person name="Kuo A."/>
            <person name="Zuccaro A."/>
            <person name="Kohler A."/>
            <person name="Nagy L.G."/>
            <person name="Floudas D."/>
            <person name="Copeland A."/>
            <person name="Barry K.W."/>
            <person name="Cichocki N."/>
            <person name="Veneault-Fourrey C."/>
            <person name="LaButti K."/>
            <person name="Lindquist E.A."/>
            <person name="Lipzen A."/>
            <person name="Lundell T."/>
            <person name="Morin E."/>
            <person name="Murat C."/>
            <person name="Sun H."/>
            <person name="Tunlid A."/>
            <person name="Henrissat B."/>
            <person name="Grigoriev I.V."/>
            <person name="Hibbett D.S."/>
            <person name="Martin F."/>
            <person name="Nordberg H.P."/>
            <person name="Cantor M.N."/>
            <person name="Hua S.X."/>
        </authorList>
    </citation>
    <scope>NUCLEOTIDE SEQUENCE [LARGE SCALE GENOMIC DNA]</scope>
    <source>
        <strain evidence="1 2">MAFF 305830</strain>
    </source>
</reference>
<dbReference type="EMBL" id="KN824407">
    <property type="protein sequence ID" value="KIM20811.1"/>
    <property type="molecule type" value="Genomic_DNA"/>
</dbReference>
<accession>A0A0C3ANF9</accession>
<sequence>MSRLDSRTLPGNTFHEIKLDHDYLDSFIEMIAEKLAIDERHLKDLKSLEETWNPNWNNSGIWPLISPLLNYFREEISRLERSIAEIVPRVDKLKRSPPLDEFSPPKVFDDLEPMYQKEQDALKVAHKIDSGRIGICYWGVKSPYQCLVLDQDRNYRRAVWRQHKAVDQATSWYTENMPTVLENHQQRTEDVKSCVQSILIQYSGVSSELSASCSTSIRRMAAFSSTTFISLRHDQAERERSHILLRKANYMNPLDEFHPAQPLLGLGPEGLPSVILRVIEAYDASGNEWDEFSKAEAPFDKVFELERKCIQSDLPTLLKEYNRSWKLELSYTLFMSDLPLLVIADGDAKQYRDGIPRSRMKVLLNRSAPSNRAEILLMMVKLIDVFKGIKGQYEHDVFVRTSRYLTHRKDAANIIKSIWRKWDIMNDSALPDGVERNWDKEKARSSLIWAKTRESYSSHVV</sequence>
<evidence type="ECO:0000313" key="2">
    <source>
        <dbReference type="Proteomes" id="UP000054097"/>
    </source>
</evidence>
<organism evidence="1 2">
    <name type="scientific">Serendipita vermifera MAFF 305830</name>
    <dbReference type="NCBI Taxonomy" id="933852"/>
    <lineage>
        <taxon>Eukaryota</taxon>
        <taxon>Fungi</taxon>
        <taxon>Dikarya</taxon>
        <taxon>Basidiomycota</taxon>
        <taxon>Agaricomycotina</taxon>
        <taxon>Agaricomycetes</taxon>
        <taxon>Sebacinales</taxon>
        <taxon>Serendipitaceae</taxon>
        <taxon>Serendipita</taxon>
    </lineage>
</organism>
<dbReference type="OrthoDB" id="5737208at2759"/>
<evidence type="ECO:0000313" key="1">
    <source>
        <dbReference type="EMBL" id="KIM20811.1"/>
    </source>
</evidence>